<accession>A0A0M3IFN7</accession>
<keyword evidence="1" id="KW-1185">Reference proteome</keyword>
<protein>
    <submittedName>
        <fullName evidence="2">Uncharacterized protein</fullName>
    </submittedName>
</protein>
<proteinExistence type="predicted"/>
<evidence type="ECO:0000313" key="2">
    <source>
        <dbReference type="WBParaSite" id="ALUE_0001703501-mRNA-1"/>
    </source>
</evidence>
<dbReference type="WBParaSite" id="ALUE_0001703501-mRNA-1">
    <property type="protein sequence ID" value="ALUE_0001703501-mRNA-1"/>
    <property type="gene ID" value="ALUE_0001703501"/>
</dbReference>
<sequence length="105" mass="11110">MAGTALTSLISPSTEDDSLSFPTLCAREWYNHDGWDTVGAQHAGGNSGFEVASTALTSLMSPSTEDDSLSFPTLCAREWHIHDEWDTVGAQDAGGNSGFEVASEV</sequence>
<dbReference type="AlphaFoldDB" id="A0A0M3IFN7"/>
<dbReference type="Proteomes" id="UP000036681">
    <property type="component" value="Unplaced"/>
</dbReference>
<organism evidence="1 2">
    <name type="scientific">Ascaris lumbricoides</name>
    <name type="common">Giant roundworm</name>
    <dbReference type="NCBI Taxonomy" id="6252"/>
    <lineage>
        <taxon>Eukaryota</taxon>
        <taxon>Metazoa</taxon>
        <taxon>Ecdysozoa</taxon>
        <taxon>Nematoda</taxon>
        <taxon>Chromadorea</taxon>
        <taxon>Rhabditida</taxon>
        <taxon>Spirurina</taxon>
        <taxon>Ascaridomorpha</taxon>
        <taxon>Ascaridoidea</taxon>
        <taxon>Ascarididae</taxon>
        <taxon>Ascaris</taxon>
    </lineage>
</organism>
<evidence type="ECO:0000313" key="1">
    <source>
        <dbReference type="Proteomes" id="UP000036681"/>
    </source>
</evidence>
<name>A0A0M3IFN7_ASCLU</name>
<reference evidence="2" key="1">
    <citation type="submission" date="2017-02" db="UniProtKB">
        <authorList>
            <consortium name="WormBaseParasite"/>
        </authorList>
    </citation>
    <scope>IDENTIFICATION</scope>
</reference>